<dbReference type="RefSeq" id="WP_132190280.1">
    <property type="nucleotide sequence ID" value="NZ_SLWM01000007.1"/>
</dbReference>
<accession>A0ABY2BIE8</accession>
<keyword evidence="1" id="KW-0223">Dioxygenase</keyword>
<dbReference type="SUPFAM" id="SSF51197">
    <property type="entry name" value="Clavaminate synthase-like"/>
    <property type="match status" value="1"/>
</dbReference>
<sequence>MENTASLAIESDLDSSGRIPGELVDYYRQNGFVRVRGVLQPEEVEHFRGAAAAYLEQHRAESLEKAGVFSQLVNVWQRDETIRDLTLQPGLAAVAEQLAGIPLRIWHDQMLVKEPHNNAATEFHQDRPYWPHANDRQSLSAWIALVDVPPERGCMTFLPGTQNRTGLRPQDLHSEDDLFEVDPSLRWLPRVTVPLRAGDCTFHNSYTGHMALPNTTDLARLAHVNIYIDANTTYSGHPHVITDPLHLPPGAPLNGPTFPRPAQ</sequence>
<protein>
    <submittedName>
        <fullName evidence="1">Ectoine hydroxylase-related dioxygenase (Phytanoyl-CoA dioxygenase family)</fullName>
    </submittedName>
</protein>
<dbReference type="PANTHER" id="PTHR20883:SF46">
    <property type="entry name" value="PHYTANOYL-COA HYDROXYLASE"/>
    <property type="match status" value="1"/>
</dbReference>
<name>A0ABY2BIE8_9ACTN</name>
<keyword evidence="1" id="KW-0560">Oxidoreductase</keyword>
<dbReference type="Proteomes" id="UP000295818">
    <property type="component" value="Unassembled WGS sequence"/>
</dbReference>
<evidence type="ECO:0000313" key="1">
    <source>
        <dbReference type="EMBL" id="TCO21707.1"/>
    </source>
</evidence>
<dbReference type="EMBL" id="SLWM01000007">
    <property type="protein sequence ID" value="TCO21707.1"/>
    <property type="molecule type" value="Genomic_DNA"/>
</dbReference>
<reference evidence="1 2" key="1">
    <citation type="journal article" date="2015" name="Stand. Genomic Sci.">
        <title>Genomic Encyclopedia of Bacterial and Archaeal Type Strains, Phase III: the genomes of soil and plant-associated and newly described type strains.</title>
        <authorList>
            <person name="Whitman W.B."/>
            <person name="Woyke T."/>
            <person name="Klenk H.P."/>
            <person name="Zhou Y."/>
            <person name="Lilburn T.G."/>
            <person name="Beck B.J."/>
            <person name="De Vos P."/>
            <person name="Vandamme P."/>
            <person name="Eisen J.A."/>
            <person name="Garrity G."/>
            <person name="Hugenholtz P."/>
            <person name="Kyrpides N.C."/>
        </authorList>
    </citation>
    <scope>NUCLEOTIDE SEQUENCE [LARGE SCALE GENOMIC DNA]</scope>
    <source>
        <strain evidence="1 2">VKM Ac-2538</strain>
    </source>
</reference>
<dbReference type="Gene3D" id="2.60.120.620">
    <property type="entry name" value="q2cbj1_9rhob like domain"/>
    <property type="match status" value="1"/>
</dbReference>
<dbReference type="PANTHER" id="PTHR20883">
    <property type="entry name" value="PHYTANOYL-COA DIOXYGENASE DOMAIN CONTAINING 1"/>
    <property type="match status" value="1"/>
</dbReference>
<proteinExistence type="predicted"/>
<keyword evidence="2" id="KW-1185">Reference proteome</keyword>
<comment type="caution">
    <text evidence="1">The sequence shown here is derived from an EMBL/GenBank/DDBJ whole genome shotgun (WGS) entry which is preliminary data.</text>
</comment>
<evidence type="ECO:0000313" key="2">
    <source>
        <dbReference type="Proteomes" id="UP000295818"/>
    </source>
</evidence>
<dbReference type="GO" id="GO:0051213">
    <property type="term" value="F:dioxygenase activity"/>
    <property type="evidence" value="ECO:0007669"/>
    <property type="project" value="UniProtKB-KW"/>
</dbReference>
<gene>
    <name evidence="1" type="ORF">EV644_10728</name>
</gene>
<dbReference type="InterPro" id="IPR008775">
    <property type="entry name" value="Phytyl_CoA_dOase-like"/>
</dbReference>
<organism evidence="1 2">
    <name type="scientific">Kribbella orskensis</name>
    <dbReference type="NCBI Taxonomy" id="2512216"/>
    <lineage>
        <taxon>Bacteria</taxon>
        <taxon>Bacillati</taxon>
        <taxon>Actinomycetota</taxon>
        <taxon>Actinomycetes</taxon>
        <taxon>Propionibacteriales</taxon>
        <taxon>Kribbellaceae</taxon>
        <taxon>Kribbella</taxon>
    </lineage>
</organism>
<dbReference type="Pfam" id="PF05721">
    <property type="entry name" value="PhyH"/>
    <property type="match status" value="1"/>
</dbReference>